<reference evidence="7" key="2">
    <citation type="submission" date="2025-08" db="UniProtKB">
        <authorList>
            <consortium name="Ensembl"/>
        </authorList>
    </citation>
    <scope>IDENTIFICATION</scope>
    <source>
        <strain evidence="7">Glennie</strain>
    </source>
</reference>
<evidence type="ECO:0000313" key="8">
    <source>
        <dbReference type="Proteomes" id="UP000002279"/>
    </source>
</evidence>
<dbReference type="Ensembl" id="ENSOANT00000074295.1">
    <property type="protein sequence ID" value="ENSOANP00000041949.1"/>
    <property type="gene ID" value="ENSOANG00000042651.1"/>
</dbReference>
<proteinExistence type="inferred from homology"/>
<evidence type="ECO:0000256" key="2">
    <source>
        <dbReference type="ARBA" id="ARBA00023128"/>
    </source>
</evidence>
<dbReference type="InterPro" id="IPR052687">
    <property type="entry name" value="SDHAF1"/>
</dbReference>
<dbReference type="InParanoid" id="A0A6I8NL83"/>
<keyword evidence="8" id="KW-1185">Reference proteome</keyword>
<evidence type="ECO:0000256" key="5">
    <source>
        <dbReference type="SAM" id="MobiDB-lite"/>
    </source>
</evidence>
<dbReference type="GO" id="GO:0005759">
    <property type="term" value="C:mitochondrial matrix"/>
    <property type="evidence" value="ECO:0007669"/>
    <property type="project" value="UniProtKB-SubCell"/>
</dbReference>
<comment type="similarity">
    <text evidence="4">Belongs to the complex I LYR family. SDHAF1 subfamily.</text>
</comment>
<evidence type="ECO:0000313" key="7">
    <source>
        <dbReference type="Ensembl" id="ENSOANP00000041949.1"/>
    </source>
</evidence>
<dbReference type="CDD" id="cd20268">
    <property type="entry name" value="Complex1_LYR_SDHAF1_LYRM8"/>
    <property type="match status" value="1"/>
</dbReference>
<dbReference type="InterPro" id="IPR008011">
    <property type="entry name" value="Complex1_LYR_dom"/>
</dbReference>
<sequence length="171" mass="18876">MAGGRDVPRRPIGAAGGARQPIRGGGGGNPPSSPAPAWLRGRTAWNRASPLPPHRLGVCRDPRIVLGRPVPPVVCLAAPRRPASPHARAMSRHSKLQRQVLSLYRQFLRAGREKPGAMSRIRAEFRQHARIPRADVLRIEYLYRRGQRQLDQLRDSRTKRLGAFGGTPEGT</sequence>
<dbReference type="InterPro" id="IPR045295">
    <property type="entry name" value="Complex1_LYR_SDHAF1_LYRM8"/>
</dbReference>
<evidence type="ECO:0000256" key="3">
    <source>
        <dbReference type="ARBA" id="ARBA00023186"/>
    </source>
</evidence>
<dbReference type="GO" id="GO:0034553">
    <property type="term" value="P:mitochondrial respiratory chain complex II assembly"/>
    <property type="evidence" value="ECO:0000318"/>
    <property type="project" value="GO_Central"/>
</dbReference>
<feature type="compositionally biased region" description="Low complexity" evidence="5">
    <location>
        <begin position="10"/>
        <end position="22"/>
    </location>
</feature>
<dbReference type="GeneTree" id="ENSGT01130000278383"/>
<dbReference type="Proteomes" id="UP000002279">
    <property type="component" value="Chromosome 5"/>
</dbReference>
<dbReference type="AlphaFoldDB" id="A0A6I8NL83"/>
<reference evidence="7" key="3">
    <citation type="submission" date="2025-09" db="UniProtKB">
        <authorList>
            <consortium name="Ensembl"/>
        </authorList>
    </citation>
    <scope>IDENTIFICATION</scope>
    <source>
        <strain evidence="7">Glennie</strain>
    </source>
</reference>
<dbReference type="PANTHER" id="PTHR47046:SF1">
    <property type="entry name" value="SUCCINATE DEHYDROGENASE ASSEMBLY FACTOR 1, MITOCHONDRIAL"/>
    <property type="match status" value="1"/>
</dbReference>
<organism evidence="7 8">
    <name type="scientific">Ornithorhynchus anatinus</name>
    <name type="common">Duckbill platypus</name>
    <dbReference type="NCBI Taxonomy" id="9258"/>
    <lineage>
        <taxon>Eukaryota</taxon>
        <taxon>Metazoa</taxon>
        <taxon>Chordata</taxon>
        <taxon>Craniata</taxon>
        <taxon>Vertebrata</taxon>
        <taxon>Euteleostomi</taxon>
        <taxon>Mammalia</taxon>
        <taxon>Monotremata</taxon>
        <taxon>Ornithorhynchidae</taxon>
        <taxon>Ornithorhynchus</taxon>
    </lineage>
</organism>
<dbReference type="Bgee" id="ENSOANG00000042651">
    <property type="expression patterns" value="Expressed in heart and 7 other cell types or tissues"/>
</dbReference>
<dbReference type="GO" id="GO:0005739">
    <property type="term" value="C:mitochondrion"/>
    <property type="evidence" value="ECO:0000318"/>
    <property type="project" value="GO_Central"/>
</dbReference>
<accession>A0A6I8NL83</accession>
<comment type="subcellular location">
    <subcellularLocation>
        <location evidence="1">Mitochondrion matrix</location>
    </subcellularLocation>
</comment>
<evidence type="ECO:0000259" key="6">
    <source>
        <dbReference type="Pfam" id="PF05347"/>
    </source>
</evidence>
<evidence type="ECO:0000256" key="1">
    <source>
        <dbReference type="ARBA" id="ARBA00004305"/>
    </source>
</evidence>
<feature type="domain" description="Complex 1 LYR protein" evidence="6">
    <location>
        <begin position="98"/>
        <end position="152"/>
    </location>
</feature>
<dbReference type="PANTHER" id="PTHR47046">
    <property type="entry name" value="SUCCINATE DEHYDROGENASE ASSEMBLY FACTOR 1, MITOCHONDRIAL"/>
    <property type="match status" value="1"/>
</dbReference>
<keyword evidence="3" id="KW-0143">Chaperone</keyword>
<protein>
    <recommendedName>
        <fullName evidence="6">Complex 1 LYR protein domain-containing protein</fullName>
    </recommendedName>
</protein>
<evidence type="ECO:0000256" key="4">
    <source>
        <dbReference type="ARBA" id="ARBA00025715"/>
    </source>
</evidence>
<feature type="region of interest" description="Disordered" evidence="5">
    <location>
        <begin position="1"/>
        <end position="38"/>
    </location>
</feature>
<name>A0A6I8NL83_ORNAN</name>
<reference evidence="7 8" key="1">
    <citation type="journal article" date="2008" name="Nature">
        <title>Genome analysis of the platypus reveals unique signatures of evolution.</title>
        <authorList>
            <person name="Warren W.C."/>
            <person name="Hillier L.W."/>
            <person name="Marshall Graves J.A."/>
            <person name="Birney E."/>
            <person name="Ponting C.P."/>
            <person name="Grutzner F."/>
            <person name="Belov K."/>
            <person name="Miller W."/>
            <person name="Clarke L."/>
            <person name="Chinwalla A.T."/>
            <person name="Yang S.P."/>
            <person name="Heger A."/>
            <person name="Locke D.P."/>
            <person name="Miethke P."/>
            <person name="Waters P.D."/>
            <person name="Veyrunes F."/>
            <person name="Fulton L."/>
            <person name="Fulton B."/>
            <person name="Graves T."/>
            <person name="Wallis J."/>
            <person name="Puente X.S."/>
            <person name="Lopez-Otin C."/>
            <person name="Ordonez G.R."/>
            <person name="Eichler E.E."/>
            <person name="Chen L."/>
            <person name="Cheng Z."/>
            <person name="Deakin J.E."/>
            <person name="Alsop A."/>
            <person name="Thompson K."/>
            <person name="Kirby P."/>
            <person name="Papenfuss A.T."/>
            <person name="Wakefield M.J."/>
            <person name="Olender T."/>
            <person name="Lancet D."/>
            <person name="Huttley G.A."/>
            <person name="Smit A.F."/>
            <person name="Pask A."/>
            <person name="Temple-Smith P."/>
            <person name="Batzer M.A."/>
            <person name="Walker J.A."/>
            <person name="Konkel M.K."/>
            <person name="Harris R.S."/>
            <person name="Whittington C.M."/>
            <person name="Wong E.S."/>
            <person name="Gemmell N.J."/>
            <person name="Buschiazzo E."/>
            <person name="Vargas Jentzsch I.M."/>
            <person name="Merkel A."/>
            <person name="Schmitz J."/>
            <person name="Zemann A."/>
            <person name="Churakov G."/>
            <person name="Kriegs J.O."/>
            <person name="Brosius J."/>
            <person name="Murchison E.P."/>
            <person name="Sachidanandam R."/>
            <person name="Smith C."/>
            <person name="Hannon G.J."/>
            <person name="Tsend-Ayush E."/>
            <person name="McMillan D."/>
            <person name="Attenborough R."/>
            <person name="Rens W."/>
            <person name="Ferguson-Smith M."/>
            <person name="Lefevre C.M."/>
            <person name="Sharp J.A."/>
            <person name="Nicholas K.R."/>
            <person name="Ray D.A."/>
            <person name="Kube M."/>
            <person name="Reinhardt R."/>
            <person name="Pringle T.H."/>
            <person name="Taylor J."/>
            <person name="Jones R.C."/>
            <person name="Nixon B."/>
            <person name="Dacheux J.L."/>
            <person name="Niwa H."/>
            <person name="Sekita Y."/>
            <person name="Huang X."/>
            <person name="Stark A."/>
            <person name="Kheradpour P."/>
            <person name="Kellis M."/>
            <person name="Flicek P."/>
            <person name="Chen Y."/>
            <person name="Webber C."/>
            <person name="Hardison R."/>
            <person name="Nelson J."/>
            <person name="Hallsworth-Pepin K."/>
            <person name="Delehaunty K."/>
            <person name="Markovic C."/>
            <person name="Minx P."/>
            <person name="Feng Y."/>
            <person name="Kremitzki C."/>
            <person name="Mitreva M."/>
            <person name="Glasscock J."/>
            <person name="Wylie T."/>
            <person name="Wohldmann P."/>
            <person name="Thiru P."/>
            <person name="Nhan M.N."/>
            <person name="Pohl C.S."/>
            <person name="Smith S.M."/>
            <person name="Hou S."/>
            <person name="Nefedov M."/>
            <person name="de Jong P.J."/>
            <person name="Renfree M.B."/>
            <person name="Mardis E.R."/>
            <person name="Wilson R.K."/>
        </authorList>
    </citation>
    <scope>NUCLEOTIDE SEQUENCE [LARGE SCALE GENOMIC DNA]</scope>
    <source>
        <strain evidence="7 8">Glennie</strain>
    </source>
</reference>
<dbReference type="Pfam" id="PF05347">
    <property type="entry name" value="Complex1_LYR"/>
    <property type="match status" value="1"/>
</dbReference>
<keyword evidence="2" id="KW-0496">Mitochondrion</keyword>